<gene>
    <name evidence="1" type="ORF">MET9862_02416</name>
</gene>
<proteinExistence type="predicted"/>
<keyword evidence="2" id="KW-1185">Reference proteome</keyword>
<sequence length="44" mass="4695">MPRLALIFPVLLALLGIGAFAFAAHLRTLAARGELQVLHLGGER</sequence>
<reference evidence="1 2" key="1">
    <citation type="submission" date="2019-06" db="EMBL/GenBank/DDBJ databases">
        <authorList>
            <person name="Rodrigo-Torres L."/>
            <person name="Arahal R. D."/>
            <person name="Lucena T."/>
        </authorList>
    </citation>
    <scope>NUCLEOTIDE SEQUENCE [LARGE SCALE GENOMIC DNA]</scope>
    <source>
        <strain evidence="1 2">SB0023/3</strain>
    </source>
</reference>
<protein>
    <submittedName>
        <fullName evidence="1">Uncharacterized protein</fullName>
    </submittedName>
</protein>
<dbReference type="Proteomes" id="UP000410984">
    <property type="component" value="Unassembled WGS sequence"/>
</dbReference>
<dbReference type="AlphaFoldDB" id="A0A509ECC6"/>
<name>A0A509ECC6_9HYPH</name>
<organism evidence="1 2">
    <name type="scientific">Methylobacterium symbioticum</name>
    <dbReference type="NCBI Taxonomy" id="2584084"/>
    <lineage>
        <taxon>Bacteria</taxon>
        <taxon>Pseudomonadati</taxon>
        <taxon>Pseudomonadota</taxon>
        <taxon>Alphaproteobacteria</taxon>
        <taxon>Hyphomicrobiales</taxon>
        <taxon>Methylobacteriaceae</taxon>
        <taxon>Methylobacterium</taxon>
    </lineage>
</organism>
<dbReference type="RefSeq" id="WP_280178963.1">
    <property type="nucleotide sequence ID" value="NZ_CABFPH010000029.1"/>
</dbReference>
<dbReference type="EMBL" id="CABFPH010000029">
    <property type="protein sequence ID" value="VUD71828.1"/>
    <property type="molecule type" value="Genomic_DNA"/>
</dbReference>
<accession>A0A509ECC6</accession>
<evidence type="ECO:0000313" key="2">
    <source>
        <dbReference type="Proteomes" id="UP000410984"/>
    </source>
</evidence>
<evidence type="ECO:0000313" key="1">
    <source>
        <dbReference type="EMBL" id="VUD71828.1"/>
    </source>
</evidence>